<feature type="chain" id="PRO_5017105057" description="Thiol:disulfide interchange protein" evidence="7">
    <location>
        <begin position="23"/>
        <end position="240"/>
    </location>
</feature>
<evidence type="ECO:0000256" key="1">
    <source>
        <dbReference type="ARBA" id="ARBA00004418"/>
    </source>
</evidence>
<dbReference type="SUPFAM" id="SSF52833">
    <property type="entry name" value="Thioredoxin-like"/>
    <property type="match status" value="1"/>
</dbReference>
<organism evidence="9 10">
    <name type="scientific">Noviherbaspirillum saxi</name>
    <dbReference type="NCBI Taxonomy" id="2320863"/>
    <lineage>
        <taxon>Bacteria</taxon>
        <taxon>Pseudomonadati</taxon>
        <taxon>Pseudomonadota</taxon>
        <taxon>Betaproteobacteria</taxon>
        <taxon>Burkholderiales</taxon>
        <taxon>Oxalobacteraceae</taxon>
        <taxon>Noviherbaspirillum</taxon>
    </lineage>
</organism>
<dbReference type="AlphaFoldDB" id="A0A3A3FTU5"/>
<dbReference type="GO" id="GO:0042597">
    <property type="term" value="C:periplasmic space"/>
    <property type="evidence" value="ECO:0007669"/>
    <property type="project" value="UniProtKB-SubCell"/>
</dbReference>
<dbReference type="Gene3D" id="3.10.450.70">
    <property type="entry name" value="Disulphide bond isomerase, DsbC/G, N-terminal"/>
    <property type="match status" value="1"/>
</dbReference>
<dbReference type="InterPro" id="IPR036249">
    <property type="entry name" value="Thioredoxin-like_sf"/>
</dbReference>
<protein>
    <recommendedName>
        <fullName evidence="7">Thiol:disulfide interchange protein</fullName>
    </recommendedName>
</protein>
<evidence type="ECO:0000313" key="10">
    <source>
        <dbReference type="Proteomes" id="UP000265955"/>
    </source>
</evidence>
<dbReference type="SUPFAM" id="SSF54423">
    <property type="entry name" value="DsbC/DsbG N-terminal domain-like"/>
    <property type="match status" value="1"/>
</dbReference>
<keyword evidence="5" id="KW-1015">Disulfide bond</keyword>
<evidence type="ECO:0000256" key="7">
    <source>
        <dbReference type="RuleBase" id="RU364038"/>
    </source>
</evidence>
<feature type="signal peptide" evidence="7">
    <location>
        <begin position="1"/>
        <end position="22"/>
    </location>
</feature>
<dbReference type="PROSITE" id="PS51352">
    <property type="entry name" value="THIOREDOXIN_2"/>
    <property type="match status" value="1"/>
</dbReference>
<dbReference type="InterPro" id="IPR017937">
    <property type="entry name" value="Thioredoxin_CS"/>
</dbReference>
<gene>
    <name evidence="9" type="ORF">D3871_14745</name>
</gene>
<dbReference type="InterPro" id="IPR051470">
    <property type="entry name" value="Thiol:disulfide_interchange"/>
</dbReference>
<comment type="caution">
    <text evidence="9">The sequence shown here is derived from an EMBL/GenBank/DDBJ whole genome shotgun (WGS) entry which is preliminary data.</text>
</comment>
<keyword evidence="4 7" id="KW-0574">Periplasm</keyword>
<dbReference type="OrthoDB" id="12976at2"/>
<keyword evidence="10" id="KW-1185">Reference proteome</keyword>
<dbReference type="InterPro" id="IPR009094">
    <property type="entry name" value="DiS-bond_isomerase_DsbC/G_N_sf"/>
</dbReference>
<evidence type="ECO:0000256" key="2">
    <source>
        <dbReference type="ARBA" id="ARBA00009813"/>
    </source>
</evidence>
<comment type="function">
    <text evidence="7">Required for disulfide bond formation in some periplasmic proteins. Acts by transferring its disulfide bond to other proteins and is reduced in the process.</text>
</comment>
<dbReference type="CDD" id="cd03020">
    <property type="entry name" value="DsbA_DsbC_DsbG"/>
    <property type="match status" value="1"/>
</dbReference>
<reference evidence="10" key="1">
    <citation type="submission" date="2018-09" db="EMBL/GenBank/DDBJ databases">
        <authorList>
            <person name="Zhu H."/>
        </authorList>
    </citation>
    <scope>NUCLEOTIDE SEQUENCE [LARGE SCALE GENOMIC DNA]</scope>
    <source>
        <strain evidence="10">K1R23-30</strain>
    </source>
</reference>
<keyword evidence="3 7" id="KW-0732">Signal</keyword>
<evidence type="ECO:0000256" key="3">
    <source>
        <dbReference type="ARBA" id="ARBA00022729"/>
    </source>
</evidence>
<dbReference type="InterPro" id="IPR012336">
    <property type="entry name" value="Thioredoxin-like_fold"/>
</dbReference>
<comment type="similarity">
    <text evidence="2 7">Belongs to the thioredoxin family. DsbC subfamily.</text>
</comment>
<keyword evidence="6 7" id="KW-0676">Redox-active center</keyword>
<dbReference type="InterPro" id="IPR033954">
    <property type="entry name" value="DiS-bond_Isoase_DsbC/G"/>
</dbReference>
<feature type="domain" description="Thioredoxin" evidence="8">
    <location>
        <begin position="74"/>
        <end position="240"/>
    </location>
</feature>
<dbReference type="RefSeq" id="WP_119769573.1">
    <property type="nucleotide sequence ID" value="NZ_QYUO01000001.1"/>
</dbReference>
<evidence type="ECO:0000256" key="4">
    <source>
        <dbReference type="ARBA" id="ARBA00022764"/>
    </source>
</evidence>
<dbReference type="Pfam" id="PF10411">
    <property type="entry name" value="DsbC_N"/>
    <property type="match status" value="1"/>
</dbReference>
<dbReference type="EMBL" id="QYUO01000001">
    <property type="protein sequence ID" value="RJF99637.1"/>
    <property type="molecule type" value="Genomic_DNA"/>
</dbReference>
<dbReference type="PANTHER" id="PTHR35272">
    <property type="entry name" value="THIOL:DISULFIDE INTERCHANGE PROTEIN DSBC-RELATED"/>
    <property type="match status" value="1"/>
</dbReference>
<dbReference type="PANTHER" id="PTHR35272:SF3">
    <property type="entry name" value="THIOL:DISULFIDE INTERCHANGE PROTEIN DSBC"/>
    <property type="match status" value="1"/>
</dbReference>
<dbReference type="Gene3D" id="3.40.30.10">
    <property type="entry name" value="Glutaredoxin"/>
    <property type="match status" value="1"/>
</dbReference>
<evidence type="ECO:0000256" key="6">
    <source>
        <dbReference type="ARBA" id="ARBA00023284"/>
    </source>
</evidence>
<dbReference type="Proteomes" id="UP000265955">
    <property type="component" value="Unassembled WGS sequence"/>
</dbReference>
<dbReference type="InterPro" id="IPR018950">
    <property type="entry name" value="DiS-bond_isomerase_DsbC/G_N"/>
</dbReference>
<dbReference type="InterPro" id="IPR013766">
    <property type="entry name" value="Thioredoxin_domain"/>
</dbReference>
<dbReference type="Pfam" id="PF13098">
    <property type="entry name" value="Thioredoxin_2"/>
    <property type="match status" value="1"/>
</dbReference>
<proteinExistence type="inferred from homology"/>
<sequence length="240" mass="26127">MIKLTRLAAAALLSLAAGAALAQTGPEQAIKKALEPRLGDGAKVDSVTKTPYGGLYEVRIGGDIFYSDAKGDYLFIGRVVDTKTMQDYTKARVDEINKIKFSDLPLDSAMKMVKGNGKRVIAVFEDPNCGYCKRFRQTLNEMDNVTVYTFMYNILSEDSVTKSRNIWCSSDRVKAWDEWMLNGKAAPAAPANCTAPHDKVFALGQKLKVTGTPTVFFADGTRIPGAVDAKALEGKLASIK</sequence>
<dbReference type="GO" id="GO:0015036">
    <property type="term" value="F:disulfide oxidoreductase activity"/>
    <property type="evidence" value="ECO:0007669"/>
    <property type="project" value="UniProtKB-ARBA"/>
</dbReference>
<evidence type="ECO:0000256" key="5">
    <source>
        <dbReference type="ARBA" id="ARBA00023157"/>
    </source>
</evidence>
<evidence type="ECO:0000259" key="8">
    <source>
        <dbReference type="PROSITE" id="PS51352"/>
    </source>
</evidence>
<dbReference type="PROSITE" id="PS00194">
    <property type="entry name" value="THIOREDOXIN_1"/>
    <property type="match status" value="1"/>
</dbReference>
<accession>A0A3A3FTU5</accession>
<comment type="subcellular location">
    <subcellularLocation>
        <location evidence="1 7">Periplasm</location>
    </subcellularLocation>
</comment>
<name>A0A3A3FTU5_9BURK</name>
<evidence type="ECO:0000313" key="9">
    <source>
        <dbReference type="EMBL" id="RJF99637.1"/>
    </source>
</evidence>